<dbReference type="SUPFAM" id="SSF48452">
    <property type="entry name" value="TPR-like"/>
    <property type="match status" value="1"/>
</dbReference>
<dbReference type="RefSeq" id="WP_089965595.1">
    <property type="nucleotide sequence ID" value="NZ_FNJM01000001.1"/>
</dbReference>
<dbReference type="OrthoDB" id="358807at2"/>
<keyword evidence="2" id="KW-1185">Reference proteome</keyword>
<name>A0A1H0MTP8_9CLOT</name>
<proteinExistence type="predicted"/>
<dbReference type="InterPro" id="IPR019734">
    <property type="entry name" value="TPR_rpt"/>
</dbReference>
<sequence length="362" mass="42228">MDYKTIFKEKISKMLFLEINEEGFKKSIQMPGNIILKNKDLYIPISSEYITSNINDEIKIKNLPIYYFIEGMFFALGADENLRFNEDYKMILPYIKDTDACIKTIISKKIKEEKLEDAYLLLKGLYRYSKETEVMKKLLLVGETLREKDSAFESILLEDIECCEKNLMKIPEADLYKALILKDGEDFQGARVALNEYINKGGELTEDVKRVMVDINNISDYEKALECLKDEPAKAIGMLLSLIEKFEDNPLMYYYLAIAYRKLENYEKAIYYLTESIQRESGILEVIVELGVNYACLQDFEGAIKYFKKAFEVSREVEICTNIIMCYIHLNKLEDAKLHLEIAKNLKPEDEIVLELEQMLKK</sequence>
<reference evidence="1 2" key="1">
    <citation type="submission" date="2016-10" db="EMBL/GenBank/DDBJ databases">
        <authorList>
            <person name="de Groot N.N."/>
        </authorList>
    </citation>
    <scope>NUCLEOTIDE SEQUENCE [LARGE SCALE GENOMIC DNA]</scope>
    <source>
        <strain evidence="1 2">DSM 12272</strain>
    </source>
</reference>
<protein>
    <submittedName>
        <fullName evidence="1">Uncharacterized protein</fullName>
    </submittedName>
</protein>
<dbReference type="InterPro" id="IPR011990">
    <property type="entry name" value="TPR-like_helical_dom_sf"/>
</dbReference>
<gene>
    <name evidence="1" type="ORF">SAMN04488529_101574</name>
</gene>
<dbReference type="AlphaFoldDB" id="A0A1H0MTP8"/>
<dbReference type="Pfam" id="PF13174">
    <property type="entry name" value="TPR_6"/>
    <property type="match status" value="1"/>
</dbReference>
<evidence type="ECO:0000313" key="2">
    <source>
        <dbReference type="Proteomes" id="UP000198597"/>
    </source>
</evidence>
<dbReference type="Gene3D" id="1.25.40.10">
    <property type="entry name" value="Tetratricopeptide repeat domain"/>
    <property type="match status" value="1"/>
</dbReference>
<organism evidence="1 2">
    <name type="scientific">Clostridium gasigenes</name>
    <dbReference type="NCBI Taxonomy" id="94869"/>
    <lineage>
        <taxon>Bacteria</taxon>
        <taxon>Bacillati</taxon>
        <taxon>Bacillota</taxon>
        <taxon>Clostridia</taxon>
        <taxon>Eubacteriales</taxon>
        <taxon>Clostridiaceae</taxon>
        <taxon>Clostridium</taxon>
    </lineage>
</organism>
<accession>A0A1H0MTP8</accession>
<dbReference type="SMART" id="SM00028">
    <property type="entry name" value="TPR"/>
    <property type="match status" value="3"/>
</dbReference>
<dbReference type="PROSITE" id="PS50005">
    <property type="entry name" value="TPR"/>
    <property type="match status" value="2"/>
</dbReference>
<dbReference type="EMBL" id="FNJM01000001">
    <property type="protein sequence ID" value="SDO83742.1"/>
    <property type="molecule type" value="Genomic_DNA"/>
</dbReference>
<dbReference type="STRING" id="94869.SAMN04488529_101574"/>
<evidence type="ECO:0000313" key="1">
    <source>
        <dbReference type="EMBL" id="SDO83742.1"/>
    </source>
</evidence>
<dbReference type="Proteomes" id="UP000198597">
    <property type="component" value="Unassembled WGS sequence"/>
</dbReference>